<dbReference type="InterPro" id="IPR009030">
    <property type="entry name" value="Growth_fac_rcpt_cys_sf"/>
</dbReference>
<dbReference type="GO" id="GO:0005044">
    <property type="term" value="F:scavenger receptor activity"/>
    <property type="evidence" value="ECO:0007669"/>
    <property type="project" value="InterPro"/>
</dbReference>
<dbReference type="InterPro" id="IPR042635">
    <property type="entry name" value="MEGF10/SREC1/2-like"/>
</dbReference>
<evidence type="ECO:0000256" key="7">
    <source>
        <dbReference type="SAM" id="Phobius"/>
    </source>
</evidence>
<evidence type="ECO:0000259" key="9">
    <source>
        <dbReference type="PROSITE" id="PS50055"/>
    </source>
</evidence>
<keyword evidence="2" id="KW-0479">Metal-binding</keyword>
<evidence type="ECO:0008006" key="13">
    <source>
        <dbReference type="Google" id="ProtNLM"/>
    </source>
</evidence>
<dbReference type="OrthoDB" id="6407541at2759"/>
<comment type="caution">
    <text evidence="11">The sequence shown here is derived from an EMBL/GenBank/DDBJ whole genome shotgun (WGS) entry which is preliminary data.</text>
</comment>
<feature type="domain" description="Tyrosine specific protein phosphatases" evidence="10">
    <location>
        <begin position="890"/>
        <end position="965"/>
    </location>
</feature>
<proteinExistence type="predicted"/>
<keyword evidence="7" id="KW-0472">Membrane</keyword>
<evidence type="ECO:0000256" key="5">
    <source>
        <dbReference type="ARBA" id="ARBA00022837"/>
    </source>
</evidence>
<sequence>MRCTAFYRWYLPVWLLQVWFTVVYSGQVNVALNKKYSQSTFSSFDDRRPENAANDNTDGTFSDNNCIRTSSSDDNPWWQVDLGQVYPVLNLTIYGRANFESNLEPSTITVDGRECVRITSMPSRAINISCSSTLYGRTIRISKSPPKNLMMCEFQVWVCEGGSYGADCNSSCGHCKDNAPCDPISGNCPDGCAPGYTGDRCDTECQAGTYGADCNSRCGHCKDNTTCDHISGKCPGGCDTGYTGFSCHTECGAGTYGENCDKSCGHCTGGHTCNHVTGECKSCDAGWRGNLCIAVCEDGTYGTHCLQHCGQCKHNVTCHHINGTCSEGCASGWTANKCNQMCEGGTYGADCNSSCGHCKDNTTCDHISGNCPAGCDIGYTGDRCDTECQAGTYGADCNSRCGHCKDNTTCDHISGKCPGGCVIGYTGDRCDIECSERTYGENCSKSCGHCTGDTCNHVTGECNSCDPGWRGNFCIVECEDGKYGANCQLSCRRCKDDEACDKKTGKCAKGCPPGLLGDLCDQQCPLGSHGDGCNQTCGRCRHQQDCHHENGFCSNGCLEGFQGTKCMELVDTSTSAAGVAVGIIFVIILLAVVIFLIVRRIRYGSEDRYATAAPSAGNDFNRVVLEKVKGDNSSDYINASFITGYKRDKAYIAAQGPRNNTVDDFWRMVWQENVTQIIMLTNALENGKSKCFEYWPAKGEKNVYGQVEVTCAEEDKRAHFIVRTLHVQPVNVRNFRLVEQLHYVDWKDHEIPSTIALTDFCKFAKSRNSASTLSPPLEQYSFVYEVVLEAYSSLNTRREVAYFDMASLMSTTTTTDDKIVDTEFQNLCPYWPTKEEKLVAENYTVTLVDKDVLGVSLQSYSLKWERKHKHGEVHLLSFTDWRDKVPGYCEDLVHLLQLLLGLALDTKSCPVLIQCIDGAAKSGLFCVLCNIITQMTSDLTADIFMKVREMQEVRPEVVTSLEEYRFCYEVAHRFRASQSLYANR</sequence>
<reference evidence="11 12" key="1">
    <citation type="submission" date="2018-04" db="EMBL/GenBank/DDBJ databases">
        <title>The genome of golden apple snail Pomacea canaliculata provides insight into stress tolerance and invasive adaptation.</title>
        <authorList>
            <person name="Liu C."/>
            <person name="Liu B."/>
            <person name="Ren Y."/>
            <person name="Zhang Y."/>
            <person name="Wang H."/>
            <person name="Li S."/>
            <person name="Jiang F."/>
            <person name="Yin L."/>
            <person name="Zhang G."/>
            <person name="Qian W."/>
            <person name="Fan W."/>
        </authorList>
    </citation>
    <scope>NUCLEOTIDE SEQUENCE [LARGE SCALE GENOMIC DNA]</scope>
    <source>
        <strain evidence="11">SZHN2017</strain>
        <tissue evidence="11">Muscle</tissue>
    </source>
</reference>
<dbReference type="InterPro" id="IPR003595">
    <property type="entry name" value="Tyr_Pase_cat"/>
</dbReference>
<dbReference type="Pfam" id="PF00102">
    <property type="entry name" value="Y_phosphatase"/>
    <property type="match status" value="2"/>
</dbReference>
<keyword evidence="5" id="KW-0106">Calcium</keyword>
<dbReference type="GO" id="GO:0046872">
    <property type="term" value="F:metal ion binding"/>
    <property type="evidence" value="ECO:0007669"/>
    <property type="project" value="UniProtKB-KW"/>
</dbReference>
<feature type="signal peptide" evidence="8">
    <location>
        <begin position="1"/>
        <end position="25"/>
    </location>
</feature>
<organism evidence="11 12">
    <name type="scientific">Pomacea canaliculata</name>
    <name type="common">Golden apple snail</name>
    <dbReference type="NCBI Taxonomy" id="400727"/>
    <lineage>
        <taxon>Eukaryota</taxon>
        <taxon>Metazoa</taxon>
        <taxon>Spiralia</taxon>
        <taxon>Lophotrochozoa</taxon>
        <taxon>Mollusca</taxon>
        <taxon>Gastropoda</taxon>
        <taxon>Caenogastropoda</taxon>
        <taxon>Architaenioglossa</taxon>
        <taxon>Ampullarioidea</taxon>
        <taxon>Ampullariidae</taxon>
        <taxon>Pomacea</taxon>
    </lineage>
</organism>
<dbReference type="EMBL" id="PZQS01000009">
    <property type="protein sequence ID" value="PVD25283.1"/>
    <property type="molecule type" value="Genomic_DNA"/>
</dbReference>
<dbReference type="CDD" id="cd00047">
    <property type="entry name" value="PTPc"/>
    <property type="match status" value="1"/>
</dbReference>
<dbReference type="InterPro" id="IPR008979">
    <property type="entry name" value="Galactose-bd-like_sf"/>
</dbReference>
<dbReference type="PROSITE" id="PS50056">
    <property type="entry name" value="TYR_PHOSPHATASE_2"/>
    <property type="match status" value="1"/>
</dbReference>
<dbReference type="SUPFAM" id="SSF52799">
    <property type="entry name" value="(Phosphotyrosine protein) phosphatases II"/>
    <property type="match status" value="2"/>
</dbReference>
<dbReference type="SUPFAM" id="SSF57184">
    <property type="entry name" value="Growth factor receptor domain"/>
    <property type="match status" value="1"/>
</dbReference>
<dbReference type="PRINTS" id="PR00700">
    <property type="entry name" value="PRTYPHPHTASE"/>
</dbReference>
<evidence type="ECO:0000256" key="4">
    <source>
        <dbReference type="ARBA" id="ARBA00022737"/>
    </source>
</evidence>
<dbReference type="AlphaFoldDB" id="A0A2T7NVU5"/>
<keyword evidence="7" id="KW-1133">Transmembrane helix</keyword>
<evidence type="ECO:0000256" key="8">
    <source>
        <dbReference type="SAM" id="SignalP"/>
    </source>
</evidence>
<evidence type="ECO:0000256" key="6">
    <source>
        <dbReference type="ARBA" id="ARBA00023157"/>
    </source>
</evidence>
<keyword evidence="6" id="KW-1015">Disulfide bond</keyword>
<evidence type="ECO:0000313" key="11">
    <source>
        <dbReference type="EMBL" id="PVD25283.1"/>
    </source>
</evidence>
<evidence type="ECO:0000256" key="3">
    <source>
        <dbReference type="ARBA" id="ARBA00022729"/>
    </source>
</evidence>
<dbReference type="Gene3D" id="2.60.120.260">
    <property type="entry name" value="Galactose-binding domain-like"/>
    <property type="match status" value="1"/>
</dbReference>
<dbReference type="PANTHER" id="PTHR24043:SF8">
    <property type="entry name" value="EGF-LIKE DOMAIN-CONTAINING PROTEIN"/>
    <property type="match status" value="1"/>
</dbReference>
<dbReference type="SMART" id="SM00404">
    <property type="entry name" value="PTPc_motif"/>
    <property type="match status" value="1"/>
</dbReference>
<evidence type="ECO:0000256" key="2">
    <source>
        <dbReference type="ARBA" id="ARBA00022723"/>
    </source>
</evidence>
<evidence type="ECO:0000259" key="10">
    <source>
        <dbReference type="PROSITE" id="PS50056"/>
    </source>
</evidence>
<dbReference type="Proteomes" id="UP000245119">
    <property type="component" value="Linkage Group LG9"/>
</dbReference>
<dbReference type="InterPro" id="IPR006212">
    <property type="entry name" value="Furin_repeat"/>
</dbReference>
<gene>
    <name evidence="11" type="ORF">C0Q70_15783</name>
</gene>
<feature type="chain" id="PRO_5015476150" description="Protein-tyrosine-phosphatase" evidence="8">
    <location>
        <begin position="26"/>
        <end position="984"/>
    </location>
</feature>
<accession>A0A2T7NVU5</accession>
<dbReference type="SMART" id="SM00194">
    <property type="entry name" value="PTPc"/>
    <property type="match status" value="1"/>
</dbReference>
<dbReference type="PROSITE" id="PS50055">
    <property type="entry name" value="TYR_PHOSPHATASE_PTP"/>
    <property type="match status" value="1"/>
</dbReference>
<dbReference type="GO" id="GO:0004725">
    <property type="term" value="F:protein tyrosine phosphatase activity"/>
    <property type="evidence" value="ECO:0007669"/>
    <property type="project" value="InterPro"/>
</dbReference>
<dbReference type="InterPro" id="IPR000742">
    <property type="entry name" value="EGF"/>
</dbReference>
<keyword evidence="3 8" id="KW-0732">Signal</keyword>
<protein>
    <recommendedName>
        <fullName evidence="13">Protein-tyrosine-phosphatase</fullName>
    </recommendedName>
</protein>
<dbReference type="InterPro" id="IPR000387">
    <property type="entry name" value="Tyr_Pase_dom"/>
</dbReference>
<dbReference type="SMART" id="SM00607">
    <property type="entry name" value="FTP"/>
    <property type="match status" value="1"/>
</dbReference>
<dbReference type="SMART" id="SM00261">
    <property type="entry name" value="FU"/>
    <property type="match status" value="2"/>
</dbReference>
<keyword evidence="7" id="KW-0812">Transmembrane</keyword>
<evidence type="ECO:0000313" key="12">
    <source>
        <dbReference type="Proteomes" id="UP000245119"/>
    </source>
</evidence>
<evidence type="ECO:0000256" key="1">
    <source>
        <dbReference type="ARBA" id="ARBA00022536"/>
    </source>
</evidence>
<dbReference type="InterPro" id="IPR029021">
    <property type="entry name" value="Prot-tyrosine_phosphatase-like"/>
</dbReference>
<dbReference type="SUPFAM" id="SSF49785">
    <property type="entry name" value="Galactose-binding domain-like"/>
    <property type="match status" value="1"/>
</dbReference>
<feature type="transmembrane region" description="Helical" evidence="7">
    <location>
        <begin position="576"/>
        <end position="598"/>
    </location>
</feature>
<dbReference type="InterPro" id="IPR006585">
    <property type="entry name" value="FTP1"/>
</dbReference>
<dbReference type="InterPro" id="IPR000242">
    <property type="entry name" value="PTP_cat"/>
</dbReference>
<dbReference type="Gene3D" id="2.170.300.10">
    <property type="entry name" value="Tie2 ligand-binding domain superfamily"/>
    <property type="match status" value="3"/>
</dbReference>
<dbReference type="SMART" id="SM00181">
    <property type="entry name" value="EGF"/>
    <property type="match status" value="9"/>
</dbReference>
<feature type="domain" description="Tyrosine-protein phosphatase" evidence="9">
    <location>
        <begin position="606"/>
        <end position="974"/>
    </location>
</feature>
<dbReference type="Gene3D" id="3.90.190.10">
    <property type="entry name" value="Protein tyrosine phosphatase superfamily"/>
    <property type="match status" value="2"/>
</dbReference>
<keyword evidence="1" id="KW-0245">EGF-like domain</keyword>
<name>A0A2T7NVU5_POMCA</name>
<dbReference type="FunFam" id="2.170.300.10:FF:000041">
    <property type="entry name" value="Tyrosine protein kinase receptor tie-1, putative"/>
    <property type="match status" value="2"/>
</dbReference>
<keyword evidence="12" id="KW-1185">Reference proteome</keyword>
<keyword evidence="4" id="KW-0677">Repeat</keyword>
<dbReference type="PANTHER" id="PTHR24043">
    <property type="entry name" value="SCAVENGER RECEPTOR CLASS F"/>
    <property type="match status" value="1"/>
</dbReference>
<dbReference type="CDD" id="cd12087">
    <property type="entry name" value="TM_EGFR-like"/>
    <property type="match status" value="1"/>
</dbReference>